<proteinExistence type="predicted"/>
<accession>A0A0R3PB55</accession>
<keyword evidence="1" id="KW-0812">Transmembrane</keyword>
<dbReference type="AlphaFoldDB" id="A0A0R3PB55"/>
<sequence length="170" mass="19568">MKRINLEFILLIKFFTFQIYVWKLYERWFPIDNSCTQANVLALMVLDGLINDVRKIPYVGIHTGEAQIRFALGNIASEANNALAQGWPLQETIEDIVDDIGYALRELYVLNGETRDHSVPKWARYAFAICFILVVVALMVEWYIVRRKLGVQKSGQIKISAGKSKTHLMF</sequence>
<keyword evidence="1" id="KW-0472">Membrane</keyword>
<name>A0A0R3PB55_ANGCS</name>
<evidence type="ECO:0000313" key="2">
    <source>
        <dbReference type="EMBL" id="VDM52470.1"/>
    </source>
</evidence>
<dbReference type="WBParaSite" id="ACOC_0000088401-mRNA-1">
    <property type="protein sequence ID" value="ACOC_0000088401-mRNA-1"/>
    <property type="gene ID" value="ACOC_0000088401"/>
</dbReference>
<gene>
    <name evidence="2" type="ORF">ACOC_LOCUS885</name>
</gene>
<feature type="transmembrane region" description="Helical" evidence="1">
    <location>
        <begin position="7"/>
        <end position="25"/>
    </location>
</feature>
<dbReference type="EMBL" id="UYYA01000109">
    <property type="protein sequence ID" value="VDM52470.1"/>
    <property type="molecule type" value="Genomic_DNA"/>
</dbReference>
<keyword evidence="3" id="KW-1185">Reference proteome</keyword>
<organism evidence="4">
    <name type="scientific">Angiostrongylus costaricensis</name>
    <name type="common">Nematode worm</name>
    <dbReference type="NCBI Taxonomy" id="334426"/>
    <lineage>
        <taxon>Eukaryota</taxon>
        <taxon>Metazoa</taxon>
        <taxon>Ecdysozoa</taxon>
        <taxon>Nematoda</taxon>
        <taxon>Chromadorea</taxon>
        <taxon>Rhabditida</taxon>
        <taxon>Rhabditina</taxon>
        <taxon>Rhabditomorpha</taxon>
        <taxon>Strongyloidea</taxon>
        <taxon>Metastrongylidae</taxon>
        <taxon>Angiostrongylus</taxon>
    </lineage>
</organism>
<protein>
    <submittedName>
        <fullName evidence="4">TPM_phosphatase domain-containing protein</fullName>
    </submittedName>
</protein>
<reference evidence="4" key="1">
    <citation type="submission" date="2017-02" db="UniProtKB">
        <authorList>
            <consortium name="WormBaseParasite"/>
        </authorList>
    </citation>
    <scope>IDENTIFICATION</scope>
</reference>
<feature type="transmembrane region" description="Helical" evidence="1">
    <location>
        <begin position="125"/>
        <end position="145"/>
    </location>
</feature>
<evidence type="ECO:0000313" key="4">
    <source>
        <dbReference type="WBParaSite" id="ACOC_0000088401-mRNA-1"/>
    </source>
</evidence>
<evidence type="ECO:0000313" key="3">
    <source>
        <dbReference type="Proteomes" id="UP000267027"/>
    </source>
</evidence>
<dbReference type="Proteomes" id="UP000267027">
    <property type="component" value="Unassembled WGS sequence"/>
</dbReference>
<reference evidence="2 3" key="2">
    <citation type="submission" date="2018-11" db="EMBL/GenBank/DDBJ databases">
        <authorList>
            <consortium name="Pathogen Informatics"/>
        </authorList>
    </citation>
    <scope>NUCLEOTIDE SEQUENCE [LARGE SCALE GENOMIC DNA]</scope>
    <source>
        <strain evidence="2 3">Costa Rica</strain>
    </source>
</reference>
<evidence type="ECO:0000256" key="1">
    <source>
        <dbReference type="SAM" id="Phobius"/>
    </source>
</evidence>
<dbReference type="OrthoDB" id="5790074at2759"/>
<keyword evidence="1" id="KW-1133">Transmembrane helix</keyword>